<proteinExistence type="predicted"/>
<dbReference type="GO" id="GO:0006071">
    <property type="term" value="P:glycerol metabolic process"/>
    <property type="evidence" value="ECO:0007669"/>
    <property type="project" value="InterPro"/>
</dbReference>
<dbReference type="RefSeq" id="WP_002512673.1">
    <property type="nucleotide sequence ID" value="NZ_CABIZT010000002.1"/>
</dbReference>
<dbReference type="Proteomes" id="UP000223982">
    <property type="component" value="Unassembled WGS sequence"/>
</dbReference>
<dbReference type="EMBL" id="LKVB01000012">
    <property type="protein sequence ID" value="PHJ26255.1"/>
    <property type="molecule type" value="Genomic_DNA"/>
</dbReference>
<evidence type="ECO:0000313" key="2">
    <source>
        <dbReference type="Proteomes" id="UP000223982"/>
    </source>
</evidence>
<evidence type="ECO:0000313" key="1">
    <source>
        <dbReference type="EMBL" id="PHJ26255.1"/>
    </source>
</evidence>
<accession>A0AA44ZDM4</accession>
<gene>
    <name evidence="1" type="ORF">APS60_12080</name>
</gene>
<comment type="caution">
    <text evidence="1">The sequence shown here is derived from an EMBL/GenBank/DDBJ whole genome shotgun (WGS) entry which is preliminary data.</text>
</comment>
<dbReference type="Gene3D" id="3.20.20.70">
    <property type="entry name" value="Aldolase class I"/>
    <property type="match status" value="1"/>
</dbReference>
<dbReference type="PIRSF" id="PIRSF016897">
    <property type="entry name" value="GlpP"/>
    <property type="match status" value="1"/>
</dbReference>
<protein>
    <submittedName>
        <fullName evidence="1">Glycerol-3-phosphate responsive antiterminator GlpP</fullName>
    </submittedName>
</protein>
<dbReference type="GO" id="GO:0006355">
    <property type="term" value="P:regulation of DNA-templated transcription"/>
    <property type="evidence" value="ECO:0007669"/>
    <property type="project" value="InterPro"/>
</dbReference>
<dbReference type="AlphaFoldDB" id="A0AA44ZDM4"/>
<dbReference type="SUPFAM" id="SSF110391">
    <property type="entry name" value="GlpP-like"/>
    <property type="match status" value="1"/>
</dbReference>
<dbReference type="InterPro" id="IPR006699">
    <property type="entry name" value="GlpP"/>
</dbReference>
<reference evidence="1 2" key="1">
    <citation type="submission" date="2017-02" db="EMBL/GenBank/DDBJ databases">
        <title>Prevalence of linear plasmids in Propionibacterium acnes isolates obtained from cancerous prostatic tissue.</title>
        <authorList>
            <person name="Davidsson S."/>
            <person name="Bruggemann H."/>
        </authorList>
    </citation>
    <scope>NUCLEOTIDE SEQUENCE [LARGE SCALE GENOMIC DNA]</scope>
    <source>
        <strain evidence="1 2">09-9</strain>
    </source>
</reference>
<dbReference type="InterPro" id="IPR013785">
    <property type="entry name" value="Aldolase_TIM"/>
</dbReference>
<dbReference type="KEGG" id="cacn:RN83_00250"/>
<name>A0AA44ZDM4_CUTAC</name>
<organism evidence="1 2">
    <name type="scientific">Cutibacterium acnes</name>
    <name type="common">Propionibacterium acnes</name>
    <dbReference type="NCBI Taxonomy" id="1747"/>
    <lineage>
        <taxon>Bacteria</taxon>
        <taxon>Bacillati</taxon>
        <taxon>Actinomycetota</taxon>
        <taxon>Actinomycetes</taxon>
        <taxon>Propionibacteriales</taxon>
        <taxon>Propionibacteriaceae</taxon>
        <taxon>Cutibacterium</taxon>
    </lineage>
</organism>
<sequence>MPEVGRGVVIPSATSQTLDIAIAAPSPSVLLADVTLDTLPGLAKRVSRAGKKVIVHADMLSGLHPNSAGLGFLKGHCGVDTIVSTNARVVETARRSHLRTIFRVFLLDSIALRTANRTLSNIQVDAIEVLPGPMAKAAISQIRASGPNRTLLAGGFIRTSGLVDDLFDAGFDGVTTSYLPLWQGHVAS</sequence>
<dbReference type="PANTHER" id="PTHR35787">
    <property type="entry name" value="GLYCEROL UPTAKE OPERON ANTITERMINATOR REGULATORY PROTEIN"/>
    <property type="match status" value="1"/>
</dbReference>
<dbReference type="Pfam" id="PF04309">
    <property type="entry name" value="G3P_antiterm"/>
    <property type="match status" value="1"/>
</dbReference>
<dbReference type="PANTHER" id="PTHR35787:SF1">
    <property type="entry name" value="GLYCEROL UPTAKE OPERON ANTITERMINATOR REGULATORY PROTEIN"/>
    <property type="match status" value="1"/>
</dbReference>